<dbReference type="AlphaFoldDB" id="A0A1B2DJX5"/>
<keyword evidence="1" id="KW-0805">Transcription regulation</keyword>
<feature type="domain" description="HTH araC/xylS-type" evidence="5">
    <location>
        <begin position="155"/>
        <end position="253"/>
    </location>
</feature>
<dbReference type="InterPro" id="IPR011006">
    <property type="entry name" value="CheY-like_superfamily"/>
</dbReference>
<dbReference type="InterPro" id="IPR009057">
    <property type="entry name" value="Homeodomain-like_sf"/>
</dbReference>
<dbReference type="SMART" id="SM00342">
    <property type="entry name" value="HTH_ARAC"/>
    <property type="match status" value="1"/>
</dbReference>
<keyword evidence="2 7" id="KW-0238">DNA-binding</keyword>
<name>A0A1B2DJX5_9BACL</name>
<dbReference type="PROSITE" id="PS50110">
    <property type="entry name" value="RESPONSE_REGULATORY"/>
    <property type="match status" value="1"/>
</dbReference>
<evidence type="ECO:0000256" key="2">
    <source>
        <dbReference type="ARBA" id="ARBA00023125"/>
    </source>
</evidence>
<dbReference type="SUPFAM" id="SSF52172">
    <property type="entry name" value="CheY-like"/>
    <property type="match status" value="1"/>
</dbReference>
<dbReference type="GO" id="GO:0000160">
    <property type="term" value="P:phosphorelay signal transduction system"/>
    <property type="evidence" value="ECO:0007669"/>
    <property type="project" value="InterPro"/>
</dbReference>
<accession>A0A1B2DJX5</accession>
<dbReference type="PANTHER" id="PTHR43280:SF28">
    <property type="entry name" value="HTH-TYPE TRANSCRIPTIONAL ACTIVATOR RHAS"/>
    <property type="match status" value="1"/>
</dbReference>
<reference evidence="7" key="1">
    <citation type="submission" date="2016-08" db="EMBL/GenBank/DDBJ databases">
        <title>Complete Genome Seqeunce of Paenibacillus sp. BIHB 4019 from tea rhizoplane.</title>
        <authorList>
            <person name="Thakur R."/>
            <person name="Swarnkar M.K."/>
            <person name="Gulati A."/>
        </authorList>
    </citation>
    <scope>NUCLEOTIDE SEQUENCE [LARGE SCALE GENOMIC DNA]</scope>
    <source>
        <strain evidence="7">BIHB4019</strain>
    </source>
</reference>
<dbReference type="InterPro" id="IPR018062">
    <property type="entry name" value="HTH_AraC-typ_CS"/>
</dbReference>
<evidence type="ECO:0000256" key="4">
    <source>
        <dbReference type="PROSITE-ProRule" id="PRU00169"/>
    </source>
</evidence>
<proteinExistence type="predicted"/>
<dbReference type="InterPro" id="IPR020449">
    <property type="entry name" value="Tscrpt_reg_AraC-type_HTH"/>
</dbReference>
<dbReference type="CDD" id="cd17536">
    <property type="entry name" value="REC_YesN-like"/>
    <property type="match status" value="1"/>
</dbReference>
<protein>
    <submittedName>
        <fullName evidence="7">DNA-binding response regulator</fullName>
    </submittedName>
</protein>
<dbReference type="GO" id="GO:0043565">
    <property type="term" value="F:sequence-specific DNA binding"/>
    <property type="evidence" value="ECO:0007669"/>
    <property type="project" value="InterPro"/>
</dbReference>
<dbReference type="EMBL" id="CP016808">
    <property type="protein sequence ID" value="ANY68009.1"/>
    <property type="molecule type" value="Genomic_DNA"/>
</dbReference>
<evidence type="ECO:0000256" key="1">
    <source>
        <dbReference type="ARBA" id="ARBA00023015"/>
    </source>
</evidence>
<dbReference type="Pfam" id="PF12833">
    <property type="entry name" value="HTH_18"/>
    <property type="match status" value="1"/>
</dbReference>
<dbReference type="GO" id="GO:0003700">
    <property type="term" value="F:DNA-binding transcription factor activity"/>
    <property type="evidence" value="ECO:0007669"/>
    <property type="project" value="InterPro"/>
</dbReference>
<dbReference type="InterPro" id="IPR001789">
    <property type="entry name" value="Sig_transdc_resp-reg_receiver"/>
</dbReference>
<dbReference type="PRINTS" id="PR00032">
    <property type="entry name" value="HTHARAC"/>
</dbReference>
<evidence type="ECO:0000259" key="6">
    <source>
        <dbReference type="PROSITE" id="PS50110"/>
    </source>
</evidence>
<dbReference type="InterPro" id="IPR018060">
    <property type="entry name" value="HTH_AraC"/>
</dbReference>
<dbReference type="PROSITE" id="PS00041">
    <property type="entry name" value="HTH_ARAC_FAMILY_1"/>
    <property type="match status" value="1"/>
</dbReference>
<evidence type="ECO:0000259" key="5">
    <source>
        <dbReference type="PROSITE" id="PS01124"/>
    </source>
</evidence>
<dbReference type="SUPFAM" id="SSF46689">
    <property type="entry name" value="Homeodomain-like"/>
    <property type="match status" value="2"/>
</dbReference>
<dbReference type="SMART" id="SM00448">
    <property type="entry name" value="REC"/>
    <property type="match status" value="1"/>
</dbReference>
<dbReference type="Gene3D" id="3.40.50.2300">
    <property type="match status" value="1"/>
</dbReference>
<organism evidence="7">
    <name type="scientific">Paenibacillus sp. BIHB 4019</name>
    <dbReference type="NCBI Taxonomy" id="1870819"/>
    <lineage>
        <taxon>Bacteria</taxon>
        <taxon>Bacillati</taxon>
        <taxon>Bacillota</taxon>
        <taxon>Bacilli</taxon>
        <taxon>Bacillales</taxon>
        <taxon>Paenibacillaceae</taxon>
        <taxon>Paenibacillus</taxon>
    </lineage>
</organism>
<dbReference type="PROSITE" id="PS01124">
    <property type="entry name" value="HTH_ARAC_FAMILY_2"/>
    <property type="match status" value="1"/>
</dbReference>
<evidence type="ECO:0000313" key="7">
    <source>
        <dbReference type="EMBL" id="ANY68009.1"/>
    </source>
</evidence>
<dbReference type="Pfam" id="PF00072">
    <property type="entry name" value="Response_reg"/>
    <property type="match status" value="1"/>
</dbReference>
<feature type="modified residue" description="4-aspartylphosphate" evidence="4">
    <location>
        <position position="55"/>
    </location>
</feature>
<dbReference type="RefSeq" id="WP_099519175.1">
    <property type="nucleotide sequence ID" value="NZ_CP016808.1"/>
</dbReference>
<sequence>MKTILVVDDEPRTRQGIRKTLEAWSCGRHRIEMASSGVEALAWLQQNEAHLLVTDIRMPEVGGLELVERLGNLTPPPVVIIISGHPEFDYAQKALQLGVVSYLLKPLVKEKLVQAVELALKREEEISRMVRMEKLFDPKLLGTVQEEKQYSIQVREAMRHIDDHLSKQVTMRAVADHLHLNASYFSVLFKEQTGLTFSDYLSRRRVQRAKELLVNTRDSIAEISEQVGYQTAKYFVKVFRSIEGTSPGQYRQSVSNSEKSIQ</sequence>
<gene>
    <name evidence="7" type="ORF">BBD42_17150</name>
</gene>
<keyword evidence="3" id="KW-0804">Transcription</keyword>
<dbReference type="Gene3D" id="1.10.10.60">
    <property type="entry name" value="Homeodomain-like"/>
    <property type="match status" value="2"/>
</dbReference>
<evidence type="ECO:0000256" key="3">
    <source>
        <dbReference type="ARBA" id="ARBA00023163"/>
    </source>
</evidence>
<feature type="domain" description="Response regulatory" evidence="6">
    <location>
        <begin position="3"/>
        <end position="120"/>
    </location>
</feature>
<keyword evidence="4" id="KW-0597">Phosphoprotein</keyword>
<dbReference type="PANTHER" id="PTHR43280">
    <property type="entry name" value="ARAC-FAMILY TRANSCRIPTIONAL REGULATOR"/>
    <property type="match status" value="1"/>
</dbReference>